<dbReference type="GO" id="GO:0005975">
    <property type="term" value="P:carbohydrate metabolic process"/>
    <property type="evidence" value="ECO:0007669"/>
    <property type="project" value="InterPro"/>
</dbReference>
<keyword evidence="4" id="KW-0119">Carbohydrate metabolism</keyword>
<dbReference type="InterPro" id="IPR001223">
    <property type="entry name" value="Glyco_hydro18_cat"/>
</dbReference>
<evidence type="ECO:0000256" key="8">
    <source>
        <dbReference type="SAM" id="SignalP"/>
    </source>
</evidence>
<feature type="chain" id="PRO_5018188458" description="chitinase" evidence="8">
    <location>
        <begin position="31"/>
        <end position="559"/>
    </location>
</feature>
<feature type="signal peptide" evidence="8">
    <location>
        <begin position="1"/>
        <end position="30"/>
    </location>
</feature>
<dbReference type="Gene3D" id="2.80.10.50">
    <property type="match status" value="3"/>
</dbReference>
<keyword evidence="3 6" id="KW-0378">Hydrolase</keyword>
<dbReference type="GO" id="GO:0006032">
    <property type="term" value="P:chitin catabolic process"/>
    <property type="evidence" value="ECO:0007669"/>
    <property type="project" value="TreeGrafter"/>
</dbReference>
<dbReference type="EC" id="3.2.1.14" evidence="2"/>
<dbReference type="SUPFAM" id="SSF51445">
    <property type="entry name" value="(Trans)glycosidases"/>
    <property type="match status" value="1"/>
</dbReference>
<sequence>MFKTKKKFVLMFSVLLLASLFAPLLHNVKAADISTSKFGGKAETNLTILASNYPAWDSSKVYWGGDMVSYNGKDYKAKWWTQGETPGVADVWELVATNPNPTTPVADGVYRITNKSSGKVLDVIDKSTASGAKIHQWTNYNTTNQQFKVEKQSDGYYKLTAVHSGLVLDVPNSSTSNSVQLQQWTNNNTNAQRWQITDVGGGYYKVISKVSGLAMDVRSSSKDDGAVVQQYTDNGTDAQKWSFTLADSTDPTDPPITGFKVVGYYPSWEPGKINTIQYNNLTHINYAFAIPTSDGSLLPLENPDEARQIIQKAHENGVKVLLAVGGWSYNGTPLESTFMSATNTHDKVVRFGNAIVSMAKQYGFDGVDMDWEHPRNDGSSKQQYEDLMVYLSGELHRNNMLLTAAVLSGVTPEGVVYWDAAAHTDKVISVVDWFNVMAYDGGDGERHSSYDFAINCAKYWRDTRHMPREKVVLGVPFYGRPSWASYAAILQANPNAYNTDVSMINGMQAHYNGIPTIKAKTQWACDNIGGVMAWELSQDTTDLSKSLLNAIGSTVRANK</sequence>
<organism evidence="10 11">
    <name type="scientific">Mobilisporobacter senegalensis</name>
    <dbReference type="NCBI Taxonomy" id="1329262"/>
    <lineage>
        <taxon>Bacteria</taxon>
        <taxon>Bacillati</taxon>
        <taxon>Bacillota</taxon>
        <taxon>Clostridia</taxon>
        <taxon>Lachnospirales</taxon>
        <taxon>Lachnospiraceae</taxon>
        <taxon>Mobilisporobacter</taxon>
    </lineage>
</organism>
<dbReference type="InterPro" id="IPR000772">
    <property type="entry name" value="Ricin_B_lectin"/>
</dbReference>
<dbReference type="InterPro" id="IPR035992">
    <property type="entry name" value="Ricin_B-like_lectins"/>
</dbReference>
<dbReference type="Proteomes" id="UP000273083">
    <property type="component" value="Unassembled WGS sequence"/>
</dbReference>
<keyword evidence="8" id="KW-0732">Signal</keyword>
<dbReference type="EMBL" id="RJVG01000012">
    <property type="protein sequence ID" value="ROR23880.1"/>
    <property type="molecule type" value="Genomic_DNA"/>
</dbReference>
<dbReference type="AlphaFoldDB" id="A0A3N1XAV4"/>
<protein>
    <recommendedName>
        <fullName evidence="2">chitinase</fullName>
        <ecNumber evidence="2">3.2.1.14</ecNumber>
    </recommendedName>
</protein>
<dbReference type="Pfam" id="PF02839">
    <property type="entry name" value="CBM_5_12"/>
    <property type="match status" value="1"/>
</dbReference>
<comment type="catalytic activity">
    <reaction evidence="1">
        <text>Random endo-hydrolysis of N-acetyl-beta-D-glucosaminide (1-&gt;4)-beta-linkages in chitin and chitodextrins.</text>
        <dbReference type="EC" id="3.2.1.14"/>
    </reaction>
</comment>
<dbReference type="GO" id="GO:0005576">
    <property type="term" value="C:extracellular region"/>
    <property type="evidence" value="ECO:0007669"/>
    <property type="project" value="InterPro"/>
</dbReference>
<dbReference type="PROSITE" id="PS50231">
    <property type="entry name" value="RICIN_B_LECTIN"/>
    <property type="match status" value="1"/>
</dbReference>
<proteinExistence type="inferred from homology"/>
<dbReference type="PANTHER" id="PTHR11177">
    <property type="entry name" value="CHITINASE"/>
    <property type="match status" value="1"/>
</dbReference>
<dbReference type="PROSITE" id="PS01095">
    <property type="entry name" value="GH18_1"/>
    <property type="match status" value="1"/>
</dbReference>
<dbReference type="PROSITE" id="PS51910">
    <property type="entry name" value="GH18_2"/>
    <property type="match status" value="1"/>
</dbReference>
<dbReference type="SMART" id="SM00458">
    <property type="entry name" value="RICIN"/>
    <property type="match status" value="1"/>
</dbReference>
<dbReference type="PANTHER" id="PTHR11177:SF317">
    <property type="entry name" value="CHITINASE 12-RELATED"/>
    <property type="match status" value="1"/>
</dbReference>
<feature type="domain" description="GH18" evidence="9">
    <location>
        <begin position="259"/>
        <end position="554"/>
    </location>
</feature>
<evidence type="ECO:0000256" key="1">
    <source>
        <dbReference type="ARBA" id="ARBA00000822"/>
    </source>
</evidence>
<evidence type="ECO:0000259" key="9">
    <source>
        <dbReference type="PROSITE" id="PS51910"/>
    </source>
</evidence>
<dbReference type="GO" id="GO:0030246">
    <property type="term" value="F:carbohydrate binding"/>
    <property type="evidence" value="ECO:0007669"/>
    <property type="project" value="InterPro"/>
</dbReference>
<dbReference type="Pfam" id="PF14200">
    <property type="entry name" value="RicinB_lectin_2"/>
    <property type="match status" value="1"/>
</dbReference>
<evidence type="ECO:0000256" key="3">
    <source>
        <dbReference type="ARBA" id="ARBA00022801"/>
    </source>
</evidence>
<dbReference type="InterPro" id="IPR036573">
    <property type="entry name" value="CBM_sf_5/12"/>
</dbReference>
<dbReference type="InterPro" id="IPR011583">
    <property type="entry name" value="Chitinase_II/V-like_cat"/>
</dbReference>
<dbReference type="CDD" id="cd12215">
    <property type="entry name" value="ChiC_BD"/>
    <property type="match status" value="1"/>
</dbReference>
<dbReference type="SMART" id="SM00495">
    <property type="entry name" value="ChtBD3"/>
    <property type="match status" value="1"/>
</dbReference>
<gene>
    <name evidence="10" type="ORF">EDD66_11211</name>
</gene>
<evidence type="ECO:0000256" key="5">
    <source>
        <dbReference type="ARBA" id="ARBA00023295"/>
    </source>
</evidence>
<dbReference type="Gene3D" id="2.10.10.20">
    <property type="entry name" value="Carbohydrate-binding module superfamily 5/12"/>
    <property type="match status" value="1"/>
</dbReference>
<comment type="similarity">
    <text evidence="7">Belongs to the glycosyl hydrolase 18 family.</text>
</comment>
<dbReference type="InterPro" id="IPR017853">
    <property type="entry name" value="GH"/>
</dbReference>
<evidence type="ECO:0000256" key="4">
    <source>
        <dbReference type="ARBA" id="ARBA00023277"/>
    </source>
</evidence>
<comment type="caution">
    <text evidence="10">The sequence shown here is derived from an EMBL/GenBank/DDBJ whole genome shotgun (WGS) entry which is preliminary data.</text>
</comment>
<dbReference type="InterPro" id="IPR050314">
    <property type="entry name" value="Glycosyl_Hydrlase_18"/>
</dbReference>
<dbReference type="SMART" id="SM00636">
    <property type="entry name" value="Glyco_18"/>
    <property type="match status" value="1"/>
</dbReference>
<evidence type="ECO:0000256" key="7">
    <source>
        <dbReference type="RuleBase" id="RU004453"/>
    </source>
</evidence>
<accession>A0A3N1XAV4</accession>
<dbReference type="InterPro" id="IPR001579">
    <property type="entry name" value="Glyco_hydro_18_chit_AS"/>
</dbReference>
<evidence type="ECO:0000313" key="11">
    <source>
        <dbReference type="Proteomes" id="UP000273083"/>
    </source>
</evidence>
<dbReference type="SUPFAM" id="SSF51055">
    <property type="entry name" value="Carbohydrate binding domain"/>
    <property type="match status" value="1"/>
</dbReference>
<keyword evidence="11" id="KW-1185">Reference proteome</keyword>
<evidence type="ECO:0000256" key="6">
    <source>
        <dbReference type="RuleBase" id="RU000489"/>
    </source>
</evidence>
<keyword evidence="5 6" id="KW-0326">Glycosidase</keyword>
<dbReference type="Pfam" id="PF00704">
    <property type="entry name" value="Glyco_hydro_18"/>
    <property type="match status" value="1"/>
</dbReference>
<dbReference type="GO" id="GO:0008061">
    <property type="term" value="F:chitin binding"/>
    <property type="evidence" value="ECO:0007669"/>
    <property type="project" value="InterPro"/>
</dbReference>
<dbReference type="CDD" id="cd00161">
    <property type="entry name" value="beta-trefoil_Ricin-like"/>
    <property type="match status" value="1"/>
</dbReference>
<dbReference type="Gene3D" id="3.20.20.80">
    <property type="entry name" value="Glycosidases"/>
    <property type="match status" value="1"/>
</dbReference>
<name>A0A3N1XAV4_9FIRM</name>
<dbReference type="RefSeq" id="WP_279232886.1">
    <property type="nucleotide sequence ID" value="NZ_RJVG01000012.1"/>
</dbReference>
<dbReference type="InterPro" id="IPR003610">
    <property type="entry name" value="CBM5/12"/>
</dbReference>
<evidence type="ECO:0000256" key="2">
    <source>
        <dbReference type="ARBA" id="ARBA00012729"/>
    </source>
</evidence>
<evidence type="ECO:0000313" key="10">
    <source>
        <dbReference type="EMBL" id="ROR23880.1"/>
    </source>
</evidence>
<dbReference type="GO" id="GO:0008843">
    <property type="term" value="F:endochitinase activity"/>
    <property type="evidence" value="ECO:0007669"/>
    <property type="project" value="UniProtKB-EC"/>
</dbReference>
<dbReference type="Gene3D" id="3.40.5.30">
    <property type="entry name" value="(Trans)glycosidases - domain 2"/>
    <property type="match status" value="1"/>
</dbReference>
<dbReference type="SUPFAM" id="SSF50370">
    <property type="entry name" value="Ricin B-like lectins"/>
    <property type="match status" value="1"/>
</dbReference>
<reference evidence="10 11" key="1">
    <citation type="submission" date="2018-11" db="EMBL/GenBank/DDBJ databases">
        <title>Genomic Encyclopedia of Type Strains, Phase IV (KMG-IV): sequencing the most valuable type-strain genomes for metagenomic binning, comparative biology and taxonomic classification.</title>
        <authorList>
            <person name="Goeker M."/>
        </authorList>
    </citation>
    <scope>NUCLEOTIDE SEQUENCE [LARGE SCALE GENOMIC DNA]</scope>
    <source>
        <strain evidence="10 11">DSM 26537</strain>
    </source>
</reference>